<proteinExistence type="predicted"/>
<name>A0A3S2UVX7_9BURK</name>
<keyword evidence="4" id="KW-1185">Reference proteome</keyword>
<sequence length="295" mass="31322">MSILRPLRALALLLAAAATQAQSPAPEAEPPKALTEALAAAVTGPGEVKLDNQATLKVPAGRRFVPQPHAGNLLRLMGNPGEHRDVRGLVLPETREGWFALISWEGGGYIKDDDAKDWNADDLLKSYREGTEAANEERIKLGGAAMEIVGWAEKPAYDASTHRLVWAMASKDKGAPATAEQGVNYNTFALGREGYLSLNLVTDLKDLPQHKAVAQELLGAIAFVDGKRYADFDSRTDKVAEYGLAALVLGVGAKKLGLFAVIAGFLAKFAKVFLIGGIALVGGIGKLLGRNKNTA</sequence>
<keyword evidence="1" id="KW-0812">Transmembrane</keyword>
<accession>A0A3S2UVX7</accession>
<evidence type="ECO:0000256" key="1">
    <source>
        <dbReference type="SAM" id="Phobius"/>
    </source>
</evidence>
<comment type="caution">
    <text evidence="3">The sequence shown here is derived from an EMBL/GenBank/DDBJ whole genome shotgun (WGS) entry which is preliminary data.</text>
</comment>
<keyword evidence="2" id="KW-0732">Signal</keyword>
<evidence type="ECO:0000313" key="4">
    <source>
        <dbReference type="Proteomes" id="UP000288587"/>
    </source>
</evidence>
<feature type="signal peptide" evidence="2">
    <location>
        <begin position="1"/>
        <end position="21"/>
    </location>
</feature>
<keyword evidence="1" id="KW-1133">Transmembrane helix</keyword>
<dbReference type="OrthoDB" id="196355at2"/>
<protein>
    <submittedName>
        <fullName evidence="3">DUF2167 domain-containing protein</fullName>
    </submittedName>
</protein>
<evidence type="ECO:0000313" key="3">
    <source>
        <dbReference type="EMBL" id="RVT86112.1"/>
    </source>
</evidence>
<gene>
    <name evidence="3" type="ORF">EOD73_08710</name>
</gene>
<dbReference type="InterPro" id="IPR018682">
    <property type="entry name" value="DUF2167_membr"/>
</dbReference>
<feature type="chain" id="PRO_5018761633" evidence="2">
    <location>
        <begin position="22"/>
        <end position="295"/>
    </location>
</feature>
<dbReference type="RefSeq" id="WP_127682610.1">
    <property type="nucleotide sequence ID" value="NZ_SACM01000002.1"/>
</dbReference>
<dbReference type="AlphaFoldDB" id="A0A3S2UVX7"/>
<reference evidence="3 4" key="1">
    <citation type="submission" date="2019-01" db="EMBL/GenBank/DDBJ databases">
        <authorList>
            <person name="Chen W.-M."/>
        </authorList>
    </citation>
    <scope>NUCLEOTIDE SEQUENCE [LARGE SCALE GENOMIC DNA]</scope>
    <source>
        <strain evidence="3 4">CCP-18</strain>
    </source>
</reference>
<organism evidence="3 4">
    <name type="scientific">Inhella crocodyli</name>
    <dbReference type="NCBI Taxonomy" id="2499851"/>
    <lineage>
        <taxon>Bacteria</taxon>
        <taxon>Pseudomonadati</taxon>
        <taxon>Pseudomonadota</taxon>
        <taxon>Betaproteobacteria</taxon>
        <taxon>Burkholderiales</taxon>
        <taxon>Sphaerotilaceae</taxon>
        <taxon>Inhella</taxon>
    </lineage>
</organism>
<dbReference type="EMBL" id="SACM01000002">
    <property type="protein sequence ID" value="RVT86112.1"/>
    <property type="molecule type" value="Genomic_DNA"/>
</dbReference>
<evidence type="ECO:0000256" key="2">
    <source>
        <dbReference type="SAM" id="SignalP"/>
    </source>
</evidence>
<dbReference type="Proteomes" id="UP000288587">
    <property type="component" value="Unassembled WGS sequence"/>
</dbReference>
<feature type="transmembrane region" description="Helical" evidence="1">
    <location>
        <begin position="256"/>
        <end position="282"/>
    </location>
</feature>
<keyword evidence="1" id="KW-0472">Membrane</keyword>
<dbReference type="Pfam" id="PF09935">
    <property type="entry name" value="DUF2167"/>
    <property type="match status" value="1"/>
</dbReference>